<proteinExistence type="predicted"/>
<organism evidence="2">
    <name type="scientific">uncultured Cytophagales bacterium</name>
    <dbReference type="NCBI Taxonomy" id="158755"/>
    <lineage>
        <taxon>Bacteria</taxon>
        <taxon>Pseudomonadati</taxon>
        <taxon>Bacteroidota</taxon>
        <taxon>Sphingobacteriia</taxon>
        <taxon>Sphingobacteriales</taxon>
        <taxon>environmental samples</taxon>
    </lineage>
</organism>
<feature type="region of interest" description="Disordered" evidence="1">
    <location>
        <begin position="1"/>
        <end position="82"/>
    </location>
</feature>
<dbReference type="AlphaFoldDB" id="A0A6J4L429"/>
<gene>
    <name evidence="2" type="ORF">AVDCRST_MAG56-7400</name>
</gene>
<sequence length="82" mass="9216">MKSFAAKIPNYGQFGGKNYMRRPAASMPGGRRPVRRYGQAKGETPDERGRMPDVKGQKSDQNKIGQNGNKKFGMFRNSDILH</sequence>
<name>A0A6J4L429_9SPHI</name>
<reference evidence="2" key="1">
    <citation type="submission" date="2020-02" db="EMBL/GenBank/DDBJ databases">
        <authorList>
            <person name="Meier V. D."/>
        </authorList>
    </citation>
    <scope>NUCLEOTIDE SEQUENCE</scope>
    <source>
        <strain evidence="2">AVDCRST_MAG56</strain>
    </source>
</reference>
<dbReference type="EMBL" id="CADCTQ010000585">
    <property type="protein sequence ID" value="CAA9323387.1"/>
    <property type="molecule type" value="Genomic_DNA"/>
</dbReference>
<evidence type="ECO:0000313" key="2">
    <source>
        <dbReference type="EMBL" id="CAA9323387.1"/>
    </source>
</evidence>
<accession>A0A6J4L429</accession>
<protein>
    <submittedName>
        <fullName evidence="2">Uncharacterized protein</fullName>
    </submittedName>
</protein>
<evidence type="ECO:0000256" key="1">
    <source>
        <dbReference type="SAM" id="MobiDB-lite"/>
    </source>
</evidence>
<feature type="compositionally biased region" description="Basic and acidic residues" evidence="1">
    <location>
        <begin position="43"/>
        <end position="61"/>
    </location>
</feature>